<dbReference type="AlphaFoldDB" id="A0A0D1L601"/>
<feature type="transmembrane region" description="Helical" evidence="1">
    <location>
        <begin position="450"/>
        <end position="471"/>
    </location>
</feature>
<evidence type="ECO:0008006" key="4">
    <source>
        <dbReference type="Google" id="ProtNLM"/>
    </source>
</evidence>
<evidence type="ECO:0000313" key="2">
    <source>
        <dbReference type="EMBL" id="KIU16340.1"/>
    </source>
</evidence>
<protein>
    <recommendedName>
        <fullName evidence="4">DUF445 domain-containing protein</fullName>
    </recommendedName>
</protein>
<dbReference type="PANTHER" id="PTHR35791:SF1">
    <property type="entry name" value="UPF0754 MEMBRANE PROTEIN YHEB"/>
    <property type="match status" value="1"/>
</dbReference>
<keyword evidence="1" id="KW-1133">Transmembrane helix</keyword>
<dbReference type="STRING" id="280871.TL10_14425"/>
<gene>
    <name evidence="2" type="ORF">TL10_14425</name>
</gene>
<dbReference type="RefSeq" id="WP_043986116.1">
    <property type="nucleotide sequence ID" value="NZ_JXST01000018.1"/>
</dbReference>
<feature type="transmembrane region" description="Helical" evidence="1">
    <location>
        <begin position="221"/>
        <end position="245"/>
    </location>
</feature>
<name>A0A0D1L601_9MYCO</name>
<keyword evidence="1" id="KW-0812">Transmembrane</keyword>
<feature type="transmembrane region" description="Helical" evidence="1">
    <location>
        <begin position="21"/>
        <end position="38"/>
    </location>
</feature>
<dbReference type="Proteomes" id="UP000032221">
    <property type="component" value="Unassembled WGS sequence"/>
</dbReference>
<evidence type="ECO:0000256" key="1">
    <source>
        <dbReference type="SAM" id="Phobius"/>
    </source>
</evidence>
<feature type="transmembrane region" description="Helical" evidence="1">
    <location>
        <begin position="278"/>
        <end position="301"/>
    </location>
</feature>
<keyword evidence="3" id="KW-1185">Reference proteome</keyword>
<proteinExistence type="predicted"/>
<sequence length="473" mass="52244">MTTLAAGPFLDWEELTGQSKFIVDIISVPIFSMIAGLITNWTGVIMLFAPVRFTGFYVPGLKRIFPFLPRKVQILPTFAPNGILGFQGFIPCRAEKMASLIVDTSIARIGKISDVYEQLNPDKLAKAIAVAARPDIGRLTTEIIEARHPQMWRSLPQPLKDEVLQTVDAELPTISKRAFAKIGENIDQLLNVKLMTVNFLRRNPEVLRDIIKGMAVPELRFMVRIGALGFPFGILLALWLSLIYYSSDEAREHAAAHGGFAIHLPGFVDSILHFLPTWLWVLGGAAVIGIIVNIIAIKVVFEPGEPQPRYKYLWKQGLFAKRQHQAAHELATMLSLQVLTVKNFAHELLNGASADKTRALIQSAVGEEAERILGPYLVVARKSFGVVDVEGLQRGAGDKLVDFAPSVLYDPGFNKTQAKKIETFATEKFRALPPDRFGEMLYSAIEQDAWLLYAHGGLLGVVVGAVHILVFGA</sequence>
<dbReference type="PATRIC" id="fig|280871.6.peg.2998"/>
<dbReference type="PANTHER" id="PTHR35791">
    <property type="entry name" value="UPF0754 MEMBRANE PROTEIN YHEB"/>
    <property type="match status" value="1"/>
</dbReference>
<keyword evidence="1" id="KW-0472">Membrane</keyword>
<dbReference type="EMBL" id="JXST01000018">
    <property type="protein sequence ID" value="KIU16340.1"/>
    <property type="molecule type" value="Genomic_DNA"/>
</dbReference>
<evidence type="ECO:0000313" key="3">
    <source>
        <dbReference type="Proteomes" id="UP000032221"/>
    </source>
</evidence>
<accession>A0A0D1L601</accession>
<dbReference type="OrthoDB" id="3631561at2"/>
<reference evidence="2 3" key="1">
    <citation type="submission" date="2015-01" db="EMBL/GenBank/DDBJ databases">
        <title>Genome sequence of Mycobacterium llatzerense and Mycobacterium immunogenum recovered from brain abscess.</title>
        <authorList>
            <person name="Greninger A.L."/>
            <person name="Langelier C."/>
            <person name="Cunningham G."/>
            <person name="Chiu C.Y."/>
            <person name="Miller S."/>
        </authorList>
    </citation>
    <scope>NUCLEOTIDE SEQUENCE [LARGE SCALE GENOMIC DNA]</scope>
    <source>
        <strain evidence="2 3">CLUC14</strain>
    </source>
</reference>
<comment type="caution">
    <text evidence="2">The sequence shown here is derived from an EMBL/GenBank/DDBJ whole genome shotgun (WGS) entry which is preliminary data.</text>
</comment>
<organism evidence="2 3">
    <name type="scientific">Mycolicibacterium llatzerense</name>
    <dbReference type="NCBI Taxonomy" id="280871"/>
    <lineage>
        <taxon>Bacteria</taxon>
        <taxon>Bacillati</taxon>
        <taxon>Actinomycetota</taxon>
        <taxon>Actinomycetes</taxon>
        <taxon>Mycobacteriales</taxon>
        <taxon>Mycobacteriaceae</taxon>
        <taxon>Mycolicibacterium</taxon>
    </lineage>
</organism>